<comment type="caution">
    <text evidence="1">The sequence shown here is derived from an EMBL/GenBank/DDBJ whole genome shotgun (WGS) entry which is preliminary data.</text>
</comment>
<feature type="non-terminal residue" evidence="1">
    <location>
        <position position="1"/>
    </location>
</feature>
<evidence type="ECO:0000313" key="2">
    <source>
        <dbReference type="Proteomes" id="UP001194468"/>
    </source>
</evidence>
<sequence length="203" mass="23412">GRSVVHLSVSQRFSRGLGLLDWTEDSRAAIHHPKPRQRFNRLERQQINYNKKQVCYQTTYVEPPLRQNHLSQPPSEFMGASESGTSVTRDKLVKTRRSQHDGRLWIQVYPGVVLEDGNADKDAEKLRQARTFMSSRRNLLQICGLYGFLYSCFRYLLDEFILDKADVSDQTSFTPDVHGFFSTTSSLPLTHFEWVARLPCVST</sequence>
<accession>A0AAD4BUL4</accession>
<organism evidence="1 2">
    <name type="scientific">Boletus edulis BED1</name>
    <dbReference type="NCBI Taxonomy" id="1328754"/>
    <lineage>
        <taxon>Eukaryota</taxon>
        <taxon>Fungi</taxon>
        <taxon>Dikarya</taxon>
        <taxon>Basidiomycota</taxon>
        <taxon>Agaricomycotina</taxon>
        <taxon>Agaricomycetes</taxon>
        <taxon>Agaricomycetidae</taxon>
        <taxon>Boletales</taxon>
        <taxon>Boletineae</taxon>
        <taxon>Boletaceae</taxon>
        <taxon>Boletoideae</taxon>
        <taxon>Boletus</taxon>
    </lineage>
</organism>
<gene>
    <name evidence="1" type="ORF">L210DRAFT_334440</name>
</gene>
<proteinExistence type="predicted"/>
<reference evidence="1" key="1">
    <citation type="submission" date="2019-10" db="EMBL/GenBank/DDBJ databases">
        <authorList>
            <consortium name="DOE Joint Genome Institute"/>
            <person name="Kuo A."/>
            <person name="Miyauchi S."/>
            <person name="Kiss E."/>
            <person name="Drula E."/>
            <person name="Kohler A."/>
            <person name="Sanchez-Garcia M."/>
            <person name="Andreopoulos B."/>
            <person name="Barry K.W."/>
            <person name="Bonito G."/>
            <person name="Buee M."/>
            <person name="Carver A."/>
            <person name="Chen C."/>
            <person name="Cichocki N."/>
            <person name="Clum A."/>
            <person name="Culley D."/>
            <person name="Crous P.W."/>
            <person name="Fauchery L."/>
            <person name="Girlanda M."/>
            <person name="Hayes R."/>
            <person name="Keri Z."/>
            <person name="LaButti K."/>
            <person name="Lipzen A."/>
            <person name="Lombard V."/>
            <person name="Magnuson J."/>
            <person name="Maillard F."/>
            <person name="Morin E."/>
            <person name="Murat C."/>
            <person name="Nolan M."/>
            <person name="Ohm R."/>
            <person name="Pangilinan J."/>
            <person name="Pereira M."/>
            <person name="Perotto S."/>
            <person name="Peter M."/>
            <person name="Riley R."/>
            <person name="Sitrit Y."/>
            <person name="Stielow B."/>
            <person name="Szollosi G."/>
            <person name="Zifcakova L."/>
            <person name="Stursova M."/>
            <person name="Spatafora J.W."/>
            <person name="Tedersoo L."/>
            <person name="Vaario L.-M."/>
            <person name="Yamada A."/>
            <person name="Yan M."/>
            <person name="Wang P."/>
            <person name="Xu J."/>
            <person name="Bruns T."/>
            <person name="Baldrian P."/>
            <person name="Vilgalys R."/>
            <person name="Henrissat B."/>
            <person name="Grigoriev I.V."/>
            <person name="Hibbett D."/>
            <person name="Nagy L.G."/>
            <person name="Martin F.M."/>
        </authorList>
    </citation>
    <scope>NUCLEOTIDE SEQUENCE</scope>
    <source>
        <strain evidence="1">BED1</strain>
    </source>
</reference>
<reference evidence="1" key="2">
    <citation type="journal article" date="2020" name="Nat. Commun.">
        <title>Large-scale genome sequencing of mycorrhizal fungi provides insights into the early evolution of symbiotic traits.</title>
        <authorList>
            <person name="Miyauchi S."/>
            <person name="Kiss E."/>
            <person name="Kuo A."/>
            <person name="Drula E."/>
            <person name="Kohler A."/>
            <person name="Sanchez-Garcia M."/>
            <person name="Morin E."/>
            <person name="Andreopoulos B."/>
            <person name="Barry K.W."/>
            <person name="Bonito G."/>
            <person name="Buee M."/>
            <person name="Carver A."/>
            <person name="Chen C."/>
            <person name="Cichocki N."/>
            <person name="Clum A."/>
            <person name="Culley D."/>
            <person name="Crous P.W."/>
            <person name="Fauchery L."/>
            <person name="Girlanda M."/>
            <person name="Hayes R.D."/>
            <person name="Keri Z."/>
            <person name="LaButti K."/>
            <person name="Lipzen A."/>
            <person name="Lombard V."/>
            <person name="Magnuson J."/>
            <person name="Maillard F."/>
            <person name="Murat C."/>
            <person name="Nolan M."/>
            <person name="Ohm R.A."/>
            <person name="Pangilinan J."/>
            <person name="Pereira M.F."/>
            <person name="Perotto S."/>
            <person name="Peter M."/>
            <person name="Pfister S."/>
            <person name="Riley R."/>
            <person name="Sitrit Y."/>
            <person name="Stielow J.B."/>
            <person name="Szollosi G."/>
            <person name="Zifcakova L."/>
            <person name="Stursova M."/>
            <person name="Spatafora J.W."/>
            <person name="Tedersoo L."/>
            <person name="Vaario L.M."/>
            <person name="Yamada A."/>
            <person name="Yan M."/>
            <person name="Wang P."/>
            <person name="Xu J."/>
            <person name="Bruns T."/>
            <person name="Baldrian P."/>
            <person name="Vilgalys R."/>
            <person name="Dunand C."/>
            <person name="Henrissat B."/>
            <person name="Grigoriev I.V."/>
            <person name="Hibbett D."/>
            <person name="Nagy L.G."/>
            <person name="Martin F.M."/>
        </authorList>
    </citation>
    <scope>NUCLEOTIDE SEQUENCE</scope>
    <source>
        <strain evidence="1">BED1</strain>
    </source>
</reference>
<dbReference type="AlphaFoldDB" id="A0AAD4BUL4"/>
<protein>
    <submittedName>
        <fullName evidence="1">Uncharacterized protein</fullName>
    </submittedName>
</protein>
<dbReference type="Proteomes" id="UP001194468">
    <property type="component" value="Unassembled WGS sequence"/>
</dbReference>
<name>A0AAD4BUL4_BOLED</name>
<dbReference type="EMBL" id="WHUW01000012">
    <property type="protein sequence ID" value="KAF8440362.1"/>
    <property type="molecule type" value="Genomic_DNA"/>
</dbReference>
<keyword evidence="2" id="KW-1185">Reference proteome</keyword>
<evidence type="ECO:0000313" key="1">
    <source>
        <dbReference type="EMBL" id="KAF8440362.1"/>
    </source>
</evidence>